<feature type="binding site" evidence="10">
    <location>
        <position position="247"/>
    </location>
    <ligand>
        <name>K(+)</name>
        <dbReference type="ChEBI" id="CHEBI:29103"/>
    </ligand>
</feature>
<feature type="binding site" evidence="10">
    <location>
        <position position="120"/>
    </location>
    <ligand>
        <name>(6S)-5-formyl-5,6,7,8-tetrahydrofolate</name>
        <dbReference type="ChEBI" id="CHEBI:57457"/>
    </ligand>
</feature>
<dbReference type="GO" id="GO:0003924">
    <property type="term" value="F:GTPase activity"/>
    <property type="evidence" value="ECO:0007669"/>
    <property type="project" value="UniProtKB-UniRule"/>
</dbReference>
<evidence type="ECO:0000256" key="10">
    <source>
        <dbReference type="HAMAP-Rule" id="MF_00379"/>
    </source>
</evidence>
<evidence type="ECO:0000256" key="1">
    <source>
        <dbReference type="ARBA" id="ARBA00011043"/>
    </source>
</evidence>
<dbReference type="PANTHER" id="PTHR42714">
    <property type="entry name" value="TRNA MODIFICATION GTPASE GTPBP3"/>
    <property type="match status" value="1"/>
</dbReference>
<gene>
    <name evidence="10" type="primary">mnmE</name>
    <name evidence="10" type="synonym">trmE</name>
    <name evidence="13" type="ORF">SAMN05216289_11849</name>
</gene>
<dbReference type="Pfam" id="PF12631">
    <property type="entry name" value="MnmE_helical"/>
    <property type="match status" value="1"/>
</dbReference>
<dbReference type="SUPFAM" id="SSF116878">
    <property type="entry name" value="TrmE connector domain"/>
    <property type="match status" value="1"/>
</dbReference>
<dbReference type="CDD" id="cd14858">
    <property type="entry name" value="TrmE_N"/>
    <property type="match status" value="1"/>
</dbReference>
<dbReference type="InterPro" id="IPR005225">
    <property type="entry name" value="Small_GTP-bd"/>
</dbReference>
<feature type="domain" description="TrmE-type G" evidence="12">
    <location>
        <begin position="216"/>
        <end position="371"/>
    </location>
</feature>
<feature type="binding site" evidence="10">
    <location>
        <position position="251"/>
    </location>
    <ligand>
        <name>Mg(2+)</name>
        <dbReference type="ChEBI" id="CHEBI:18420"/>
    </ligand>
</feature>
<dbReference type="HAMAP" id="MF_00379">
    <property type="entry name" value="GTPase_MnmE"/>
    <property type="match status" value="1"/>
</dbReference>
<dbReference type="GO" id="GO:0030488">
    <property type="term" value="P:tRNA methylation"/>
    <property type="evidence" value="ECO:0007669"/>
    <property type="project" value="TreeGrafter"/>
</dbReference>
<feature type="binding site" evidence="10">
    <location>
        <position position="448"/>
    </location>
    <ligand>
        <name>(6S)-5-formyl-5,6,7,8-tetrahydrofolate</name>
        <dbReference type="ChEBI" id="CHEBI:57457"/>
    </ligand>
</feature>
<evidence type="ECO:0000256" key="3">
    <source>
        <dbReference type="ARBA" id="ARBA00022694"/>
    </source>
</evidence>
<feature type="binding site" evidence="10">
    <location>
        <position position="250"/>
    </location>
    <ligand>
        <name>K(+)</name>
        <dbReference type="ChEBI" id="CHEBI:29103"/>
    </ligand>
</feature>
<dbReference type="PANTHER" id="PTHR42714:SF2">
    <property type="entry name" value="TRNA MODIFICATION GTPASE GTPBP3, MITOCHONDRIAL"/>
    <property type="match status" value="1"/>
</dbReference>
<reference evidence="13 14" key="1">
    <citation type="submission" date="2016-10" db="EMBL/GenBank/DDBJ databases">
        <authorList>
            <person name="de Groot N.N."/>
        </authorList>
    </citation>
    <scope>NUCLEOTIDE SEQUENCE [LARGE SCALE GENOMIC DNA]</scope>
    <source>
        <strain evidence="13 14">CGMCC 1.7659</strain>
    </source>
</reference>
<keyword evidence="5 10" id="KW-0547">Nucleotide-binding</keyword>
<dbReference type="EC" id="3.6.-.-" evidence="10"/>
<evidence type="ECO:0000259" key="12">
    <source>
        <dbReference type="PROSITE" id="PS51709"/>
    </source>
</evidence>
<keyword evidence="9 10" id="KW-0342">GTP-binding</keyword>
<keyword evidence="6 10" id="KW-0378">Hydrolase</keyword>
<evidence type="ECO:0000256" key="11">
    <source>
        <dbReference type="RuleBase" id="RU003313"/>
    </source>
</evidence>
<feature type="binding site" evidence="10">
    <location>
        <position position="226"/>
    </location>
    <ligand>
        <name>K(+)</name>
        <dbReference type="ChEBI" id="CHEBI:29103"/>
    </ligand>
</feature>
<dbReference type="InterPro" id="IPR027266">
    <property type="entry name" value="TrmE/GcvT-like"/>
</dbReference>
<dbReference type="NCBIfam" id="TIGR00450">
    <property type="entry name" value="mnmE_trmE_thdF"/>
    <property type="match status" value="1"/>
</dbReference>
<evidence type="ECO:0000256" key="4">
    <source>
        <dbReference type="ARBA" id="ARBA00022723"/>
    </source>
</evidence>
<dbReference type="FunFam" id="3.40.50.300:FF:001376">
    <property type="entry name" value="tRNA modification GTPase MnmE"/>
    <property type="match status" value="1"/>
</dbReference>
<dbReference type="GO" id="GO:0046872">
    <property type="term" value="F:metal ion binding"/>
    <property type="evidence" value="ECO:0007669"/>
    <property type="project" value="UniProtKB-KW"/>
</dbReference>
<keyword evidence="7 10" id="KW-0460">Magnesium</keyword>
<feature type="binding site" evidence="10">
    <location>
        <position position="81"/>
    </location>
    <ligand>
        <name>(6S)-5-formyl-5,6,7,8-tetrahydrofolate</name>
        <dbReference type="ChEBI" id="CHEBI:57457"/>
    </ligand>
</feature>
<dbReference type="CDD" id="cd04164">
    <property type="entry name" value="trmE"/>
    <property type="match status" value="1"/>
</dbReference>
<feature type="binding site" evidence="10">
    <location>
        <begin position="245"/>
        <end position="251"/>
    </location>
    <ligand>
        <name>GTP</name>
        <dbReference type="ChEBI" id="CHEBI:37565"/>
    </ligand>
</feature>
<comment type="similarity">
    <text evidence="1 10 11">Belongs to the TRAFAC class TrmE-Era-EngA-EngB-Septin-like GTPase superfamily. TrmE GTPase family.</text>
</comment>
<dbReference type="NCBIfam" id="NF003661">
    <property type="entry name" value="PRK05291.1-3"/>
    <property type="match status" value="1"/>
</dbReference>
<dbReference type="PROSITE" id="PS51709">
    <property type="entry name" value="G_TRME"/>
    <property type="match status" value="1"/>
</dbReference>
<dbReference type="InterPro" id="IPR004520">
    <property type="entry name" value="GTPase_MnmE"/>
</dbReference>
<dbReference type="GO" id="GO:0005829">
    <property type="term" value="C:cytosol"/>
    <property type="evidence" value="ECO:0007669"/>
    <property type="project" value="TreeGrafter"/>
</dbReference>
<evidence type="ECO:0000256" key="7">
    <source>
        <dbReference type="ARBA" id="ARBA00022842"/>
    </source>
</evidence>
<evidence type="ECO:0000313" key="13">
    <source>
        <dbReference type="EMBL" id="SFN38974.1"/>
    </source>
</evidence>
<dbReference type="InterPro" id="IPR031168">
    <property type="entry name" value="G_TrmE"/>
</dbReference>
<dbReference type="Gene3D" id="3.30.1360.120">
    <property type="entry name" value="Probable tRNA modification gtpase trme, domain 1"/>
    <property type="match status" value="1"/>
</dbReference>
<evidence type="ECO:0000256" key="5">
    <source>
        <dbReference type="ARBA" id="ARBA00022741"/>
    </source>
</evidence>
<feature type="binding site" evidence="10">
    <location>
        <position position="245"/>
    </location>
    <ligand>
        <name>K(+)</name>
        <dbReference type="ChEBI" id="CHEBI:29103"/>
    </ligand>
</feature>
<dbReference type="InterPro" id="IPR006073">
    <property type="entry name" value="GTP-bd"/>
</dbReference>
<evidence type="ECO:0000256" key="9">
    <source>
        <dbReference type="ARBA" id="ARBA00023134"/>
    </source>
</evidence>
<evidence type="ECO:0000256" key="2">
    <source>
        <dbReference type="ARBA" id="ARBA00022490"/>
    </source>
</evidence>
<proteinExistence type="inferred from homology"/>
<keyword evidence="14" id="KW-1185">Reference proteome</keyword>
<dbReference type="SUPFAM" id="SSF52540">
    <property type="entry name" value="P-loop containing nucleoside triphosphate hydrolases"/>
    <property type="match status" value="1"/>
</dbReference>
<dbReference type="EMBL" id="FOVF01000018">
    <property type="protein sequence ID" value="SFN38974.1"/>
    <property type="molecule type" value="Genomic_DNA"/>
</dbReference>
<dbReference type="NCBIfam" id="TIGR00231">
    <property type="entry name" value="small_GTP"/>
    <property type="match status" value="1"/>
</dbReference>
<evidence type="ECO:0000256" key="8">
    <source>
        <dbReference type="ARBA" id="ARBA00022958"/>
    </source>
</evidence>
<name>A0A1I4YLT9_9GAMM</name>
<dbReference type="InterPro" id="IPR025867">
    <property type="entry name" value="MnmE_helical"/>
</dbReference>
<keyword evidence="3 10" id="KW-0819">tRNA processing</keyword>
<comment type="caution">
    <text evidence="10">Lacks conserved residue(s) required for the propagation of feature annotation.</text>
</comment>
<dbReference type="Proteomes" id="UP000198575">
    <property type="component" value="Unassembled WGS sequence"/>
</dbReference>
<dbReference type="InterPro" id="IPR027368">
    <property type="entry name" value="MnmE_dom2"/>
</dbReference>
<dbReference type="Gene3D" id="1.20.120.430">
    <property type="entry name" value="tRNA modification GTPase MnmE domain 2"/>
    <property type="match status" value="1"/>
</dbReference>
<comment type="subcellular location">
    <subcellularLocation>
        <location evidence="10">Cytoplasm</location>
    </subcellularLocation>
</comment>
<keyword evidence="4 10" id="KW-0479">Metal-binding</keyword>
<dbReference type="Gene3D" id="3.40.50.300">
    <property type="entry name" value="P-loop containing nucleotide triphosphate hydrolases"/>
    <property type="match status" value="1"/>
</dbReference>
<dbReference type="InterPro" id="IPR027417">
    <property type="entry name" value="P-loop_NTPase"/>
</dbReference>
<comment type="subunit">
    <text evidence="10">Homodimer. Heterotetramer of two MnmE and two MnmG subunits.</text>
</comment>
<feature type="binding site" evidence="10">
    <location>
        <begin position="226"/>
        <end position="231"/>
    </location>
    <ligand>
        <name>GTP</name>
        <dbReference type="ChEBI" id="CHEBI:37565"/>
    </ligand>
</feature>
<dbReference type="AlphaFoldDB" id="A0A1I4YLT9"/>
<feature type="binding site" evidence="10">
    <location>
        <position position="230"/>
    </location>
    <ligand>
        <name>Mg(2+)</name>
        <dbReference type="ChEBI" id="CHEBI:18420"/>
    </ligand>
</feature>
<dbReference type="Pfam" id="PF10396">
    <property type="entry name" value="TrmE_N"/>
    <property type="match status" value="1"/>
</dbReference>
<evidence type="ECO:0000313" key="14">
    <source>
        <dbReference type="Proteomes" id="UP000198575"/>
    </source>
</evidence>
<dbReference type="GO" id="GO:0002098">
    <property type="term" value="P:tRNA wobble uridine modification"/>
    <property type="evidence" value="ECO:0007669"/>
    <property type="project" value="TreeGrafter"/>
</dbReference>
<dbReference type="OrthoDB" id="9805918at2"/>
<dbReference type="RefSeq" id="WP_092408496.1">
    <property type="nucleotide sequence ID" value="NZ_FOVF01000018.1"/>
</dbReference>
<feature type="binding site" evidence="10">
    <location>
        <position position="24"/>
    </location>
    <ligand>
        <name>(6S)-5-formyl-5,6,7,8-tetrahydrofolate</name>
        <dbReference type="ChEBI" id="CHEBI:57457"/>
    </ligand>
</feature>
<dbReference type="Pfam" id="PF01926">
    <property type="entry name" value="MMR_HSR1"/>
    <property type="match status" value="1"/>
</dbReference>
<dbReference type="STRING" id="578942.SAMN05216289_11849"/>
<comment type="function">
    <text evidence="10">Exhibits a very high intrinsic GTPase hydrolysis rate. Involved in the addition of a carboxymethylaminomethyl (cmnm) group at the wobble position (U34) of certain tRNAs, forming tRNA-cmnm(5)s(2)U34.</text>
</comment>
<feature type="binding site" evidence="10">
    <location>
        <begin position="352"/>
        <end position="354"/>
    </location>
    <ligand>
        <name>GTP</name>
        <dbReference type="ChEBI" id="CHEBI:37565"/>
    </ligand>
</feature>
<dbReference type="InterPro" id="IPR018948">
    <property type="entry name" value="GTP-bd_TrmE_N"/>
</dbReference>
<accession>A0A1I4YLT9</accession>
<comment type="cofactor">
    <cofactor evidence="10">
        <name>K(+)</name>
        <dbReference type="ChEBI" id="CHEBI:29103"/>
    </cofactor>
    <text evidence="10">Binds 1 potassium ion per subunit.</text>
</comment>
<keyword evidence="8 10" id="KW-0630">Potassium</keyword>
<feature type="binding site" evidence="10">
    <location>
        <begin position="270"/>
        <end position="273"/>
    </location>
    <ligand>
        <name>GTP</name>
        <dbReference type="ChEBI" id="CHEBI:37565"/>
    </ligand>
</feature>
<protein>
    <recommendedName>
        <fullName evidence="10">tRNA modification GTPase MnmE</fullName>
        <ecNumber evidence="10">3.6.-.-</ecNumber>
    </recommendedName>
</protein>
<keyword evidence="2 10" id="KW-0963">Cytoplasm</keyword>
<sequence length="448" mass="47977">MSGQGETIAAIASPPGPGGIGVIRLSGAGVAALAERLLGRTPTPRHAHYCALTDATGGVLDRGLLLHFPAPHSFTGEDVLELQMHGSPVMLGCVLERCLELGARHARPGEFSERAFLNGRIDLAQAEAIADLIASGSEAAARAAVRSLEGDFSQQVHALTESVVRLRVWIEAAIDFPEEEVDFLAEPTVLEDLERLRHQLDEILTASRRGVRLLDGLHVVIIGRPNAGKSSLLNRLAASERAIVTEIPGTTRDVLRETIHLDGIALTLVDTAGLRETADPIEIEGMRRARAELERADLAVLVSDDAHAESDHGLLDVLPASAQRIVVHNKIDLDGHPPRRAMVDGDTHLWLSARTGEGLPMLIQALKDVADPGEAASGTFSARTRHVAALQRASDGLEAAWHALTERRAGELAAEELRGVQRELGSITGEFSNEDLLGRIFADFCIGK</sequence>
<evidence type="ECO:0000256" key="6">
    <source>
        <dbReference type="ARBA" id="ARBA00022801"/>
    </source>
</evidence>
<organism evidence="13 14">
    <name type="scientific">Dokdonella immobilis</name>
    <dbReference type="NCBI Taxonomy" id="578942"/>
    <lineage>
        <taxon>Bacteria</taxon>
        <taxon>Pseudomonadati</taxon>
        <taxon>Pseudomonadota</taxon>
        <taxon>Gammaproteobacteria</taxon>
        <taxon>Lysobacterales</taxon>
        <taxon>Rhodanobacteraceae</taxon>
        <taxon>Dokdonella</taxon>
    </lineage>
</organism>
<dbReference type="GO" id="GO:0005525">
    <property type="term" value="F:GTP binding"/>
    <property type="evidence" value="ECO:0007669"/>
    <property type="project" value="UniProtKB-UniRule"/>
</dbReference>